<dbReference type="Pfam" id="PF09839">
    <property type="entry name" value="DUF2066"/>
    <property type="match status" value="1"/>
</dbReference>
<dbReference type="Proteomes" id="UP001310692">
    <property type="component" value="Unassembled WGS sequence"/>
</dbReference>
<dbReference type="InterPro" id="IPR018642">
    <property type="entry name" value="DUF2066"/>
</dbReference>
<evidence type="ECO:0000313" key="2">
    <source>
        <dbReference type="EMBL" id="MEE2567206.1"/>
    </source>
</evidence>
<protein>
    <submittedName>
        <fullName evidence="2">DUF2066 domain-containing protein</fullName>
    </submittedName>
</protein>
<feature type="signal peptide" evidence="1">
    <location>
        <begin position="1"/>
        <end position="20"/>
    </location>
</feature>
<comment type="caution">
    <text evidence="2">The sequence shown here is derived from an EMBL/GenBank/DDBJ whole genome shotgun (WGS) entry which is preliminary data.</text>
</comment>
<reference evidence="2 3" key="1">
    <citation type="submission" date="2024-01" db="EMBL/GenBank/DDBJ databases">
        <title>Hyphobacterium bacterium isolated from marine sediment.</title>
        <authorList>
            <person name="Zhao S."/>
        </authorList>
    </citation>
    <scope>NUCLEOTIDE SEQUENCE [LARGE SCALE GENOMIC DNA]</scope>
    <source>
        <strain evidence="2 3">Y60-23</strain>
    </source>
</reference>
<feature type="chain" id="PRO_5045492487" evidence="1">
    <location>
        <begin position="21"/>
        <end position="347"/>
    </location>
</feature>
<gene>
    <name evidence="2" type="ORF">V0U35_11010</name>
</gene>
<keyword evidence="3" id="KW-1185">Reference proteome</keyword>
<sequence length="347" mass="37169">MRTLLAVAAILAMPFAAAVADSPFVVRGVEIDARASNALEAQTQAMREGQVEAAYRLIARLTLPEDRAALGAIGADDAAGMIAGLQVENEQRSATRYLGELSVQFDPPSVRRFLRNSGVPFVEAQAHDTLVLPVLTTGSGALLWDDNPWLEAWQRSNAPHSLTPFRVPDAEASRYLIDASGAANFDLAALQGLAEAFQVSRVAVAIARGGEGGTRFDGAIYTFGPDGLQARDPISTIAVSGGYYTAINRFLESMEANWKRDAVVRGSGTQEMRVTVLYRNLGEWRRLQSAVAGASLVSDARLDALSRDGALMTLSYRGARGQLERVLDARGAVLVDDPQLGAVIRAR</sequence>
<dbReference type="RefSeq" id="WP_330196766.1">
    <property type="nucleotide sequence ID" value="NZ_JAZDRO010000004.1"/>
</dbReference>
<dbReference type="EMBL" id="JAZDRO010000004">
    <property type="protein sequence ID" value="MEE2567206.1"/>
    <property type="molecule type" value="Genomic_DNA"/>
</dbReference>
<organism evidence="2 3">
    <name type="scientific">Hyphobacterium marinum</name>
    <dbReference type="NCBI Taxonomy" id="3116574"/>
    <lineage>
        <taxon>Bacteria</taxon>
        <taxon>Pseudomonadati</taxon>
        <taxon>Pseudomonadota</taxon>
        <taxon>Alphaproteobacteria</taxon>
        <taxon>Maricaulales</taxon>
        <taxon>Maricaulaceae</taxon>
        <taxon>Hyphobacterium</taxon>
    </lineage>
</organism>
<name>A0ABU7M062_9PROT</name>
<proteinExistence type="predicted"/>
<evidence type="ECO:0000256" key="1">
    <source>
        <dbReference type="SAM" id="SignalP"/>
    </source>
</evidence>
<accession>A0ABU7M062</accession>
<evidence type="ECO:0000313" key="3">
    <source>
        <dbReference type="Proteomes" id="UP001310692"/>
    </source>
</evidence>
<keyword evidence="1" id="KW-0732">Signal</keyword>